<evidence type="ECO:0000256" key="2">
    <source>
        <dbReference type="ARBA" id="ARBA00023015"/>
    </source>
</evidence>
<sequence length="281" mass="32592">MEDSGFSDSNTCNSSCNSEDIPSPVRRKRKRNPNLTPEERRFNRKIKNRIAAQAARDKKKELMNYLESNVDVLRNENQKLRNENDMLKIKIEQLSQENSSLKSESEIVLATMQEYIEQCDLIDTKDLSGPVEMPAEPAVLYVSPQQKRALLLYLYLVSVIMNLRRFLSHSIVLLYPERETIVIFHKFGLDNNEYLQDDTFADDFTSLFHTEDQQSFNSKNDVPREHITSDGYLNKFSMELEAVMQDLAQNDYDYTTFIAPNSHESIGLQKLNYDGSVNIIR</sequence>
<evidence type="ECO:0000313" key="10">
    <source>
        <dbReference type="EMBL" id="EDV22623.1"/>
    </source>
</evidence>
<keyword evidence="11" id="KW-1185">Reference proteome</keyword>
<evidence type="ECO:0000256" key="1">
    <source>
        <dbReference type="ARBA" id="ARBA00022843"/>
    </source>
</evidence>
<dbReference type="eggNOG" id="KOG4005">
    <property type="taxonomic scope" value="Eukaryota"/>
</dbReference>
<reference evidence="10 11" key="1">
    <citation type="journal article" date="2008" name="Nature">
        <title>The Trichoplax genome and the nature of placozoans.</title>
        <authorList>
            <person name="Srivastava M."/>
            <person name="Begovic E."/>
            <person name="Chapman J."/>
            <person name="Putnam N.H."/>
            <person name="Hellsten U."/>
            <person name="Kawashima T."/>
            <person name="Kuo A."/>
            <person name="Mitros T."/>
            <person name="Salamov A."/>
            <person name="Carpenter M.L."/>
            <person name="Signorovitch A.Y."/>
            <person name="Moreno M.A."/>
            <person name="Kamm K."/>
            <person name="Grimwood J."/>
            <person name="Schmutz J."/>
            <person name="Shapiro H."/>
            <person name="Grigoriev I.V."/>
            <person name="Buss L.W."/>
            <person name="Schierwater B."/>
            <person name="Dellaporta S.L."/>
            <person name="Rokhsar D.S."/>
        </authorList>
    </citation>
    <scope>NUCLEOTIDE SEQUENCE [LARGE SCALE GENOMIC DNA]</scope>
    <source>
        <strain evidence="10 11">Grell-BS-1999</strain>
    </source>
</reference>
<keyword evidence="7" id="KW-0175">Coiled coil</keyword>
<proteinExistence type="predicted"/>
<dbReference type="KEGG" id="tad:TRIADDRAFT_64159"/>
<dbReference type="PROSITE" id="PS00036">
    <property type="entry name" value="BZIP_BASIC"/>
    <property type="match status" value="1"/>
</dbReference>
<dbReference type="Proteomes" id="UP000009022">
    <property type="component" value="Unassembled WGS sequence"/>
</dbReference>
<dbReference type="InterPro" id="IPR004827">
    <property type="entry name" value="bZIP"/>
</dbReference>
<dbReference type="STRING" id="10228.B3S4E1"/>
<gene>
    <name evidence="10" type="ORF">TRIADDRAFT_64159</name>
</gene>
<keyword evidence="5" id="KW-0539">Nucleus</keyword>
<dbReference type="OrthoDB" id="20960at2759"/>
<dbReference type="PANTHER" id="PTHR46542">
    <property type="entry name" value="X-BOX BINDING PROTEIN 1"/>
    <property type="match status" value="1"/>
</dbReference>
<keyword evidence="1" id="KW-0832">Ubl conjugation</keyword>
<name>B3S4E1_TRIAD</name>
<feature type="coiled-coil region" evidence="7">
    <location>
        <begin position="56"/>
        <end position="104"/>
    </location>
</feature>
<feature type="region of interest" description="Disordered" evidence="8">
    <location>
        <begin position="1"/>
        <end position="38"/>
    </location>
</feature>
<dbReference type="PhylomeDB" id="B3S4E1"/>
<dbReference type="PROSITE" id="PS50217">
    <property type="entry name" value="BZIP"/>
    <property type="match status" value="1"/>
</dbReference>
<dbReference type="PANTHER" id="PTHR46542:SF1">
    <property type="entry name" value="X-BOX BINDING PROTEIN 1"/>
    <property type="match status" value="1"/>
</dbReference>
<evidence type="ECO:0000313" key="11">
    <source>
        <dbReference type="Proteomes" id="UP000009022"/>
    </source>
</evidence>
<dbReference type="GO" id="GO:0000977">
    <property type="term" value="F:RNA polymerase II transcription regulatory region sequence-specific DNA binding"/>
    <property type="evidence" value="ECO:0000318"/>
    <property type="project" value="GO_Central"/>
</dbReference>
<organism evidence="10 11">
    <name type="scientific">Trichoplax adhaerens</name>
    <name type="common">Trichoplax reptans</name>
    <dbReference type="NCBI Taxonomy" id="10228"/>
    <lineage>
        <taxon>Eukaryota</taxon>
        <taxon>Metazoa</taxon>
        <taxon>Placozoa</taxon>
        <taxon>Uniplacotomia</taxon>
        <taxon>Trichoplacea</taxon>
        <taxon>Trichoplacidae</taxon>
        <taxon>Trichoplax</taxon>
    </lineage>
</organism>
<dbReference type="Pfam" id="PF00170">
    <property type="entry name" value="bZIP_1"/>
    <property type="match status" value="1"/>
</dbReference>
<dbReference type="SMART" id="SM00338">
    <property type="entry name" value="BRLZ"/>
    <property type="match status" value="1"/>
</dbReference>
<evidence type="ECO:0000256" key="6">
    <source>
        <dbReference type="ARBA" id="ARBA00040165"/>
    </source>
</evidence>
<dbReference type="InterPro" id="IPR046347">
    <property type="entry name" value="bZIP_sf"/>
</dbReference>
<feature type="compositionally biased region" description="Low complexity" evidence="8">
    <location>
        <begin position="7"/>
        <end position="18"/>
    </location>
</feature>
<evidence type="ECO:0000256" key="8">
    <source>
        <dbReference type="SAM" id="MobiDB-lite"/>
    </source>
</evidence>
<dbReference type="InParanoid" id="B3S4E1"/>
<dbReference type="CDD" id="cd14691">
    <property type="entry name" value="bZIP_XBP1"/>
    <property type="match status" value="1"/>
</dbReference>
<dbReference type="HOGENOM" id="CLU_991533_0_0_1"/>
<dbReference type="AlphaFoldDB" id="B3S4E1"/>
<keyword evidence="4" id="KW-0804">Transcription</keyword>
<protein>
    <recommendedName>
        <fullName evidence="6">X-box-binding protein 1</fullName>
    </recommendedName>
</protein>
<evidence type="ECO:0000259" key="9">
    <source>
        <dbReference type="PROSITE" id="PS50217"/>
    </source>
</evidence>
<accession>B3S4E1</accession>
<evidence type="ECO:0000256" key="5">
    <source>
        <dbReference type="ARBA" id="ARBA00023242"/>
    </source>
</evidence>
<dbReference type="GO" id="GO:0000981">
    <property type="term" value="F:DNA-binding transcription factor activity, RNA polymerase II-specific"/>
    <property type="evidence" value="ECO:0000318"/>
    <property type="project" value="GO_Central"/>
</dbReference>
<keyword evidence="2" id="KW-0805">Transcription regulation</keyword>
<dbReference type="InterPro" id="IPR052470">
    <property type="entry name" value="ER_Stress-Reg_TF"/>
</dbReference>
<dbReference type="EMBL" id="DS985249">
    <property type="protein sequence ID" value="EDV22623.1"/>
    <property type="molecule type" value="Genomic_DNA"/>
</dbReference>
<evidence type="ECO:0000256" key="7">
    <source>
        <dbReference type="SAM" id="Coils"/>
    </source>
</evidence>
<dbReference type="GO" id="GO:0005634">
    <property type="term" value="C:nucleus"/>
    <property type="evidence" value="ECO:0000318"/>
    <property type="project" value="GO_Central"/>
</dbReference>
<evidence type="ECO:0000256" key="4">
    <source>
        <dbReference type="ARBA" id="ARBA00023163"/>
    </source>
</evidence>
<dbReference type="GeneID" id="6756202"/>
<dbReference type="RefSeq" id="XP_002115167.1">
    <property type="nucleotide sequence ID" value="XM_002115131.1"/>
</dbReference>
<evidence type="ECO:0000256" key="3">
    <source>
        <dbReference type="ARBA" id="ARBA00023125"/>
    </source>
</evidence>
<dbReference type="CTD" id="6756202"/>
<dbReference type="SUPFAM" id="SSF57959">
    <property type="entry name" value="Leucine zipper domain"/>
    <property type="match status" value="1"/>
</dbReference>
<dbReference type="Gene3D" id="1.20.5.170">
    <property type="match status" value="1"/>
</dbReference>
<feature type="domain" description="BZIP" evidence="9">
    <location>
        <begin position="38"/>
        <end position="101"/>
    </location>
</feature>
<keyword evidence="3" id="KW-0238">DNA-binding</keyword>